<comment type="pathway">
    <text evidence="3">Protein modification; protein ubiquitination.</text>
</comment>
<evidence type="ECO:0000256" key="15">
    <source>
        <dbReference type="ARBA" id="ARBA00023136"/>
    </source>
</evidence>
<dbReference type="InterPro" id="IPR013083">
    <property type="entry name" value="Znf_RING/FYVE/PHD"/>
</dbReference>
<evidence type="ECO:0000313" key="23">
    <source>
        <dbReference type="Ensembl" id="ENSOTSP00005107256.1"/>
    </source>
</evidence>
<evidence type="ECO:0000256" key="3">
    <source>
        <dbReference type="ARBA" id="ARBA00004906"/>
    </source>
</evidence>
<feature type="domain" description="RING-CH-type" evidence="22">
    <location>
        <begin position="4"/>
        <end position="65"/>
    </location>
</feature>
<keyword evidence="14" id="KW-0007">Acetylation</keyword>
<evidence type="ECO:0000256" key="6">
    <source>
        <dbReference type="ARBA" id="ARBA00022692"/>
    </source>
</evidence>
<dbReference type="CDD" id="cd16702">
    <property type="entry name" value="RING_CH-C4HC3_MARCH6"/>
    <property type="match status" value="1"/>
</dbReference>
<evidence type="ECO:0000256" key="8">
    <source>
        <dbReference type="ARBA" id="ARBA00022771"/>
    </source>
</evidence>
<feature type="transmembrane region" description="Helical" evidence="21">
    <location>
        <begin position="142"/>
        <end position="166"/>
    </location>
</feature>
<keyword evidence="11" id="KW-0862">Zinc</keyword>
<feature type="region of interest" description="Disordered" evidence="20">
    <location>
        <begin position="177"/>
        <end position="256"/>
    </location>
</feature>
<reference evidence="23" key="3">
    <citation type="submission" date="2025-09" db="UniProtKB">
        <authorList>
            <consortium name="Ensembl"/>
        </authorList>
    </citation>
    <scope>IDENTIFICATION</scope>
</reference>
<evidence type="ECO:0000259" key="22">
    <source>
        <dbReference type="PROSITE" id="PS51292"/>
    </source>
</evidence>
<evidence type="ECO:0000256" key="14">
    <source>
        <dbReference type="ARBA" id="ARBA00022990"/>
    </source>
</evidence>
<reference evidence="24" key="1">
    <citation type="journal article" date="2018" name="PLoS ONE">
        <title>Chinook salmon (Oncorhynchus tshawytscha) genome and transcriptome.</title>
        <authorList>
            <person name="Christensen K.A."/>
            <person name="Leong J.S."/>
            <person name="Sakhrani D."/>
            <person name="Biagi C.A."/>
            <person name="Minkley D.R."/>
            <person name="Withler R.E."/>
            <person name="Rondeau E.B."/>
            <person name="Koop B.F."/>
            <person name="Devlin R.H."/>
        </authorList>
    </citation>
    <scope>NUCLEOTIDE SEQUENCE [LARGE SCALE GENOMIC DNA]</scope>
</reference>
<evidence type="ECO:0000313" key="24">
    <source>
        <dbReference type="Proteomes" id="UP000694402"/>
    </source>
</evidence>
<evidence type="ECO:0000256" key="4">
    <source>
        <dbReference type="ARBA" id="ARBA00012483"/>
    </source>
</evidence>
<feature type="transmembrane region" description="Helical" evidence="21">
    <location>
        <begin position="323"/>
        <end position="343"/>
    </location>
</feature>
<feature type="compositionally biased region" description="Low complexity" evidence="20">
    <location>
        <begin position="184"/>
        <end position="205"/>
    </location>
</feature>
<dbReference type="Pfam" id="PF23113">
    <property type="entry name" value="MARCHF6_C"/>
    <property type="match status" value="1"/>
</dbReference>
<dbReference type="FunFam" id="3.30.40.10:FF:000096">
    <property type="entry name" value="E3 ubiquitin-protein ligase MARCH6"/>
    <property type="match status" value="1"/>
</dbReference>
<feature type="region of interest" description="Disordered" evidence="20">
    <location>
        <begin position="500"/>
        <end position="521"/>
    </location>
</feature>
<dbReference type="PANTHER" id="PTHR13145:SF0">
    <property type="entry name" value="E3 UBIQUITIN-PROTEIN LIGASE MARCHF6"/>
    <property type="match status" value="1"/>
</dbReference>
<dbReference type="GeneTree" id="ENSGT00940000155171"/>
<keyword evidence="7" id="KW-0479">Metal-binding</keyword>
<evidence type="ECO:0000256" key="20">
    <source>
        <dbReference type="SAM" id="MobiDB-lite"/>
    </source>
</evidence>
<feature type="compositionally biased region" description="Acidic residues" evidence="20">
    <location>
        <begin position="228"/>
        <end position="248"/>
    </location>
</feature>
<dbReference type="GO" id="GO:0005789">
    <property type="term" value="C:endoplasmic reticulum membrane"/>
    <property type="evidence" value="ECO:0007669"/>
    <property type="project" value="UniProtKB-SubCell"/>
</dbReference>
<keyword evidence="12" id="KW-0832">Ubl conjugation</keyword>
<keyword evidence="15 21" id="KW-0472">Membrane</keyword>
<dbReference type="InterPro" id="IPR011016">
    <property type="entry name" value="Znf_RING-CH"/>
</dbReference>
<keyword evidence="6 21" id="KW-0812">Transmembrane</keyword>
<evidence type="ECO:0000256" key="18">
    <source>
        <dbReference type="ARBA" id="ARBA00082010"/>
    </source>
</evidence>
<comment type="subcellular location">
    <subcellularLocation>
        <location evidence="2">Endoplasmic reticulum membrane</location>
        <topology evidence="2">Multi-pass membrane protein</topology>
    </subcellularLocation>
</comment>
<evidence type="ECO:0000256" key="16">
    <source>
        <dbReference type="ARBA" id="ARBA00064724"/>
    </source>
</evidence>
<dbReference type="Proteomes" id="UP000694402">
    <property type="component" value="Unassembled WGS sequence"/>
</dbReference>
<keyword evidence="24" id="KW-1185">Reference proteome</keyword>
<keyword evidence="5" id="KW-0808">Transferase</keyword>
<accession>A0AAZ3NSP9</accession>
<feature type="transmembrane region" description="Helical" evidence="21">
    <location>
        <begin position="96"/>
        <end position="119"/>
    </location>
</feature>
<evidence type="ECO:0000256" key="1">
    <source>
        <dbReference type="ARBA" id="ARBA00000900"/>
    </source>
</evidence>
<comment type="subunit">
    <text evidence="16">Interacts with DIO2. Interacts with SQLE.</text>
</comment>
<feature type="compositionally biased region" description="Low complexity" evidence="20">
    <location>
        <begin position="503"/>
        <end position="521"/>
    </location>
</feature>
<dbReference type="AlphaFoldDB" id="A0AAZ3NSP9"/>
<evidence type="ECO:0000256" key="11">
    <source>
        <dbReference type="ARBA" id="ARBA00022833"/>
    </source>
</evidence>
<comment type="catalytic activity">
    <reaction evidence="1">
        <text>S-ubiquitinyl-[E2 ubiquitin-conjugating enzyme]-L-cysteine + [acceptor protein]-L-lysine = [E2 ubiquitin-conjugating enzyme]-L-cysteine + N(6)-ubiquitinyl-[acceptor protein]-L-lysine.</text>
        <dbReference type="EC" id="2.3.2.27"/>
    </reaction>
</comment>
<gene>
    <name evidence="23" type="primary">LOC112227652</name>
</gene>
<evidence type="ECO:0000256" key="19">
    <source>
        <dbReference type="ARBA" id="ARBA00083917"/>
    </source>
</evidence>
<keyword evidence="8" id="KW-0863">Zinc-finger</keyword>
<feature type="transmembrane region" description="Helical" evidence="21">
    <location>
        <begin position="597"/>
        <end position="621"/>
    </location>
</feature>
<dbReference type="PANTHER" id="PTHR13145">
    <property type="entry name" value="SSM4 PROTEIN"/>
    <property type="match status" value="1"/>
</dbReference>
<proteinExistence type="predicted"/>
<dbReference type="Ensembl" id="ENSOTST00005172037.1">
    <property type="protein sequence ID" value="ENSOTSP00005107256.1"/>
    <property type="gene ID" value="ENSOTSG00005077465.1"/>
</dbReference>
<keyword evidence="9" id="KW-0833">Ubl conjugation pathway</keyword>
<dbReference type="Gene3D" id="3.30.40.10">
    <property type="entry name" value="Zinc/RING finger domain, C3HC4 (zinc finger)"/>
    <property type="match status" value="1"/>
</dbReference>
<sequence length="831" mass="92960">MKMDIADEGDICRVCRSEGTPDKPLYHPCVCTGSIKFIHQECLVQWLKHSRKEYCELCKHRFAFTPIYSPDMPPRLPIQDICAGLLTSVGTAIRYWFHYTLVAFAWLGVVPLTACRIYKCLFTGSVTSLLTLPLDMLSTDNLLADCLQGCFVVTCTLCAFISLVWLREQIVHGGPPLWLEHHQQPQPNAAGQQPNEAAGQGAADEPPAPANPPAHEAEPEPPDGPPEQGEEPELDNEEEEGAAAEDVDANNGAQDDMNWNALEWDRAAEELTWERVRLEHVFWVVSLNTLFILVFAFCPYHIGHFSVMGLGFEEYVQASQFEGLITTIVGYILLAMTLILCHVSFRLLTGIPSCDHPCGAVLNQVLRPGVLWFLRNLNDPDFNPVQEMIHLPIYRHLRRFILSVVVFGSIVLLMLWLPIRMIKLLLPAFLPYNVMLYSDAPVSELSLELLLLQVVLPALLEQGHTRQWLKGLVRAWTVSAGYLLDLHSYLLGEQEDDANQPVNNNHAPGHQNNNNANPAPAVGEGLHAAHQAILQQGGPIGFQPYHRPLRFPFRIVLLIGFMCITLLVSSLVCLTLPVFAGRWLMSFWTGSSKIHELYTAACGLYVCWLSIRGATVLLAWMPQGPTIIMVKVQEWSLMILKTLVVALLVAGVIPLLLGLLFELVIVAPLRVPLDQTPLFYPWQDWALGVLHAKIIAAITLMGPQWWLKTVIEQVYANGIRNIDLHFIICKLAAPVISVLLLSLCVPYVIAAGVVPAVGVTPEMQILIQRRIYPFLLMVVSIIGILSFQIRQFKRLYEHIKNDKYLVGQRLVNYERKARGTSSVPPPNSIPE</sequence>
<feature type="transmembrane region" description="Helical" evidence="21">
    <location>
        <begin position="400"/>
        <end position="422"/>
    </location>
</feature>
<organism evidence="23 24">
    <name type="scientific">Oncorhynchus tshawytscha</name>
    <name type="common">Chinook salmon</name>
    <name type="synonym">Salmo tshawytscha</name>
    <dbReference type="NCBI Taxonomy" id="74940"/>
    <lineage>
        <taxon>Eukaryota</taxon>
        <taxon>Metazoa</taxon>
        <taxon>Chordata</taxon>
        <taxon>Craniata</taxon>
        <taxon>Vertebrata</taxon>
        <taxon>Euteleostomi</taxon>
        <taxon>Actinopterygii</taxon>
        <taxon>Neopterygii</taxon>
        <taxon>Teleostei</taxon>
        <taxon>Protacanthopterygii</taxon>
        <taxon>Salmoniformes</taxon>
        <taxon>Salmonidae</taxon>
        <taxon>Salmoninae</taxon>
        <taxon>Oncorhynchus</taxon>
    </lineage>
</organism>
<feature type="transmembrane region" description="Helical" evidence="21">
    <location>
        <begin position="555"/>
        <end position="577"/>
    </location>
</feature>
<feature type="transmembrane region" description="Helical" evidence="21">
    <location>
        <begin position="642"/>
        <end position="665"/>
    </location>
</feature>
<feature type="transmembrane region" description="Helical" evidence="21">
    <location>
        <begin position="442"/>
        <end position="460"/>
    </location>
</feature>
<evidence type="ECO:0000256" key="5">
    <source>
        <dbReference type="ARBA" id="ARBA00022679"/>
    </source>
</evidence>
<protein>
    <recommendedName>
        <fullName evidence="17">E3 ubiquitin-protein ligase MARCHF6</fullName>
        <ecNumber evidence="4">2.3.2.27</ecNumber>
    </recommendedName>
    <alternativeName>
        <fullName evidence="19">Membrane-associated RING finger protein 6</fullName>
    </alternativeName>
    <alternativeName>
        <fullName evidence="18">Membrane-associated RING-CH protein VI</fullName>
    </alternativeName>
</protein>
<dbReference type="GO" id="GO:0061630">
    <property type="term" value="F:ubiquitin protein ligase activity"/>
    <property type="evidence" value="ECO:0007669"/>
    <property type="project" value="UniProtKB-EC"/>
</dbReference>
<dbReference type="Pfam" id="PF12906">
    <property type="entry name" value="RINGv"/>
    <property type="match status" value="1"/>
</dbReference>
<feature type="transmembrane region" description="Helical" evidence="21">
    <location>
        <begin position="685"/>
        <end position="707"/>
    </location>
</feature>
<evidence type="ECO:0000256" key="10">
    <source>
        <dbReference type="ARBA" id="ARBA00022824"/>
    </source>
</evidence>
<keyword evidence="13 21" id="KW-1133">Transmembrane helix</keyword>
<evidence type="ECO:0000256" key="17">
    <source>
        <dbReference type="ARBA" id="ARBA00069012"/>
    </source>
</evidence>
<dbReference type="PROSITE" id="PS51292">
    <property type="entry name" value="ZF_RING_CH"/>
    <property type="match status" value="1"/>
</dbReference>
<evidence type="ECO:0000256" key="2">
    <source>
        <dbReference type="ARBA" id="ARBA00004477"/>
    </source>
</evidence>
<reference evidence="23" key="2">
    <citation type="submission" date="2025-08" db="UniProtKB">
        <authorList>
            <consortium name="Ensembl"/>
        </authorList>
    </citation>
    <scope>IDENTIFICATION</scope>
</reference>
<name>A0AAZ3NSP9_ONCTS</name>
<keyword evidence="10" id="KW-0256">Endoplasmic reticulum</keyword>
<evidence type="ECO:0000256" key="7">
    <source>
        <dbReference type="ARBA" id="ARBA00022723"/>
    </source>
</evidence>
<evidence type="ECO:0000256" key="9">
    <source>
        <dbReference type="ARBA" id="ARBA00022786"/>
    </source>
</evidence>
<dbReference type="SUPFAM" id="SSF57850">
    <property type="entry name" value="RING/U-box"/>
    <property type="match status" value="1"/>
</dbReference>
<dbReference type="GO" id="GO:0008270">
    <property type="term" value="F:zinc ion binding"/>
    <property type="evidence" value="ECO:0007669"/>
    <property type="project" value="UniProtKB-KW"/>
</dbReference>
<feature type="transmembrane region" description="Helical" evidence="21">
    <location>
        <begin position="727"/>
        <end position="750"/>
    </location>
</feature>
<dbReference type="GO" id="GO:0036503">
    <property type="term" value="P:ERAD pathway"/>
    <property type="evidence" value="ECO:0007669"/>
    <property type="project" value="TreeGrafter"/>
</dbReference>
<evidence type="ECO:0000256" key="21">
    <source>
        <dbReference type="SAM" id="Phobius"/>
    </source>
</evidence>
<feature type="transmembrane region" description="Helical" evidence="21">
    <location>
        <begin position="281"/>
        <end position="303"/>
    </location>
</feature>
<dbReference type="InterPro" id="IPR056521">
    <property type="entry name" value="MARCHF6-like_C"/>
</dbReference>
<evidence type="ECO:0000256" key="12">
    <source>
        <dbReference type="ARBA" id="ARBA00022843"/>
    </source>
</evidence>
<dbReference type="EC" id="2.3.2.27" evidence="4"/>
<feature type="transmembrane region" description="Helical" evidence="21">
    <location>
        <begin position="770"/>
        <end position="789"/>
    </location>
</feature>
<evidence type="ECO:0000256" key="13">
    <source>
        <dbReference type="ARBA" id="ARBA00022989"/>
    </source>
</evidence>
<dbReference type="SMART" id="SM00744">
    <property type="entry name" value="RINGv"/>
    <property type="match status" value="1"/>
</dbReference>